<dbReference type="GO" id="GO:0048018">
    <property type="term" value="F:receptor ligand activity"/>
    <property type="evidence" value="ECO:0007669"/>
    <property type="project" value="TreeGrafter"/>
</dbReference>
<evidence type="ECO:0000313" key="4">
    <source>
        <dbReference type="EMBL" id="KPP68549.1"/>
    </source>
</evidence>
<proteinExistence type="inferred from homology"/>
<evidence type="ECO:0000313" key="5">
    <source>
        <dbReference type="Proteomes" id="UP000034805"/>
    </source>
</evidence>
<evidence type="ECO:0000256" key="1">
    <source>
        <dbReference type="ARBA" id="ARBA00006101"/>
    </source>
</evidence>
<dbReference type="GO" id="GO:0014016">
    <property type="term" value="P:neuroblast differentiation"/>
    <property type="evidence" value="ECO:0007669"/>
    <property type="project" value="TreeGrafter"/>
</dbReference>
<dbReference type="Pfam" id="PF12020">
    <property type="entry name" value="TAFA"/>
    <property type="match status" value="1"/>
</dbReference>
<feature type="region of interest" description="Disordered" evidence="3">
    <location>
        <begin position="250"/>
        <end position="274"/>
    </location>
</feature>
<evidence type="ECO:0000256" key="2">
    <source>
        <dbReference type="ARBA" id="ARBA00022729"/>
    </source>
</evidence>
<evidence type="ECO:0008006" key="6">
    <source>
        <dbReference type="Google" id="ProtNLM"/>
    </source>
</evidence>
<accession>A0A0P7V2A4</accession>
<comment type="caution">
    <text evidence="4">The sequence shown here is derived from an EMBL/GenBank/DDBJ whole genome shotgun (WGS) entry which is preliminary data.</text>
</comment>
<sequence>MKNDNPAKEQCRMLTRQGTVMQPAACPPVSRLALLYSYKAITASTQGRTLAHINVKAGQCPCLSALFASACLTQQPNPGEIKWLVTPSHVDVDHSDGSDSAADGKAFILHFTSELSKGGTCEVIAAHRCCNKNRIEERSQTVKCSCLPGKVAGTTRNKPSCVDASIVIGKWWCEMEPCLEGEECKTLPDNSGWMCSSGNKIKTTRSRMERKAEVLRRGRLESLWQILLPIPISLPRPCLRSNKAHLGLNRDRGIKGHGSTKADAEPCSPPAQFA</sequence>
<reference evidence="4 5" key="1">
    <citation type="submission" date="2015-08" db="EMBL/GenBank/DDBJ databases">
        <title>The genome of the Asian arowana (Scleropages formosus).</title>
        <authorList>
            <person name="Tan M.H."/>
            <person name="Gan H.M."/>
            <person name="Croft L.J."/>
            <person name="Austin C.M."/>
        </authorList>
    </citation>
    <scope>NUCLEOTIDE SEQUENCE [LARGE SCALE GENOMIC DNA]</scope>
    <source>
        <strain evidence="4">Aro1</strain>
    </source>
</reference>
<dbReference type="AlphaFoldDB" id="A0A0P7V2A4"/>
<dbReference type="Proteomes" id="UP000034805">
    <property type="component" value="Unassembled WGS sequence"/>
</dbReference>
<evidence type="ECO:0000256" key="3">
    <source>
        <dbReference type="SAM" id="MobiDB-lite"/>
    </source>
</evidence>
<dbReference type="EMBL" id="JARO02004429">
    <property type="protein sequence ID" value="KPP68549.1"/>
    <property type="molecule type" value="Genomic_DNA"/>
</dbReference>
<dbReference type="PANTHER" id="PTHR31770:SF2">
    <property type="entry name" value="CHEMOKINE-LIKE PROTEIN TAFA-1"/>
    <property type="match status" value="1"/>
</dbReference>
<dbReference type="GO" id="GO:0005615">
    <property type="term" value="C:extracellular space"/>
    <property type="evidence" value="ECO:0007669"/>
    <property type="project" value="TreeGrafter"/>
</dbReference>
<dbReference type="PANTHER" id="PTHR31770">
    <property type="entry name" value="CHEMOKINE-LIKE PROTEIN TAFA FAMILY MEMBER"/>
    <property type="match status" value="1"/>
</dbReference>
<comment type="similarity">
    <text evidence="1">Belongs to the TAFA family.</text>
</comment>
<name>A0A0P7V2A4_SCLFO</name>
<feature type="compositionally biased region" description="Basic and acidic residues" evidence="3">
    <location>
        <begin position="250"/>
        <end position="264"/>
    </location>
</feature>
<keyword evidence="2" id="KW-0732">Signal</keyword>
<gene>
    <name evidence="4" type="ORF">Z043_112767</name>
</gene>
<dbReference type="GO" id="GO:1902692">
    <property type="term" value="P:regulation of neuroblast proliferation"/>
    <property type="evidence" value="ECO:0007669"/>
    <property type="project" value="TreeGrafter"/>
</dbReference>
<dbReference type="InterPro" id="IPR020350">
    <property type="entry name" value="Chemokine-like_TAFA"/>
</dbReference>
<dbReference type="InterPro" id="IPR051743">
    <property type="entry name" value="TAFA_chemokine-like"/>
</dbReference>
<protein>
    <recommendedName>
        <fullName evidence="6">Protein FAM19A1-like</fullName>
    </recommendedName>
</protein>
<organism evidence="4 5">
    <name type="scientific">Scleropages formosus</name>
    <name type="common">Asian bonytongue</name>
    <name type="synonym">Osteoglossum formosum</name>
    <dbReference type="NCBI Taxonomy" id="113540"/>
    <lineage>
        <taxon>Eukaryota</taxon>
        <taxon>Metazoa</taxon>
        <taxon>Chordata</taxon>
        <taxon>Craniata</taxon>
        <taxon>Vertebrata</taxon>
        <taxon>Euteleostomi</taxon>
        <taxon>Actinopterygii</taxon>
        <taxon>Neopterygii</taxon>
        <taxon>Teleostei</taxon>
        <taxon>Osteoglossocephala</taxon>
        <taxon>Osteoglossomorpha</taxon>
        <taxon>Osteoglossiformes</taxon>
        <taxon>Osteoglossidae</taxon>
        <taxon>Scleropages</taxon>
    </lineage>
</organism>